<feature type="transmembrane region" description="Helical" evidence="1">
    <location>
        <begin position="121"/>
        <end position="142"/>
    </location>
</feature>
<protein>
    <recommendedName>
        <fullName evidence="4">ABC transporter permease</fullName>
    </recommendedName>
</protein>
<proteinExistence type="predicted"/>
<evidence type="ECO:0000313" key="3">
    <source>
        <dbReference type="Proteomes" id="UP001170310"/>
    </source>
</evidence>
<dbReference type="EMBL" id="JAUOQO010000005">
    <property type="protein sequence ID" value="MDO6573792.1"/>
    <property type="molecule type" value="Genomic_DNA"/>
</dbReference>
<keyword evidence="1" id="KW-0812">Transmembrane</keyword>
<dbReference type="RefSeq" id="WP_046466675.1">
    <property type="nucleotide sequence ID" value="NZ_JAUOQO010000005.1"/>
</dbReference>
<feature type="transmembrane region" description="Helical" evidence="1">
    <location>
        <begin position="12"/>
        <end position="34"/>
    </location>
</feature>
<gene>
    <name evidence="2" type="ORF">Q4528_06445</name>
</gene>
<feature type="transmembrane region" description="Helical" evidence="1">
    <location>
        <begin position="88"/>
        <end position="109"/>
    </location>
</feature>
<dbReference type="AlphaFoldDB" id="A0AAW7YRV6"/>
<evidence type="ECO:0000256" key="1">
    <source>
        <dbReference type="SAM" id="Phobius"/>
    </source>
</evidence>
<keyword evidence="1" id="KW-1133">Transmembrane helix</keyword>
<evidence type="ECO:0000313" key="2">
    <source>
        <dbReference type="EMBL" id="MDO6573792.1"/>
    </source>
</evidence>
<dbReference type="Proteomes" id="UP001170310">
    <property type="component" value="Unassembled WGS sequence"/>
</dbReference>
<reference evidence="2" key="1">
    <citation type="submission" date="2023-07" db="EMBL/GenBank/DDBJ databases">
        <title>Genome content predicts the carbon catabolic preferences of heterotrophic bacteria.</title>
        <authorList>
            <person name="Gralka M."/>
        </authorList>
    </citation>
    <scope>NUCLEOTIDE SEQUENCE</scope>
    <source>
        <strain evidence="2">E2R20</strain>
    </source>
</reference>
<keyword evidence="1" id="KW-0472">Membrane</keyword>
<accession>A0AAW7YRV6</accession>
<feature type="transmembrane region" description="Helical" evidence="1">
    <location>
        <begin position="154"/>
        <end position="170"/>
    </location>
</feature>
<feature type="transmembrane region" description="Helical" evidence="1">
    <location>
        <begin position="40"/>
        <end position="59"/>
    </location>
</feature>
<evidence type="ECO:0008006" key="4">
    <source>
        <dbReference type="Google" id="ProtNLM"/>
    </source>
</evidence>
<comment type="caution">
    <text evidence="2">The sequence shown here is derived from an EMBL/GenBank/DDBJ whole genome shotgun (WGS) entry which is preliminary data.</text>
</comment>
<sequence length="234" mass="27433">MTMFNYQFKKLIRSYTYIPPYALFIVWIILLYVYSGQPVLSAYASATIILLPVAAWLTINNFKLESNTERQLLFIQNQSKLKYLTNKLIFSFIIMIPLILFSIIYPIILHSFSEHLTISKLFLGLYLHILVIIIGMIIGAVINTQNILSKRYSWLLLILIVLLSILRQTVIQHYPISKFILWIIPPIGDVIQYYQLSLTEILSTDFLLLNIWFVIYIILSSTLLYYIFSKTEYL</sequence>
<keyword evidence="3" id="KW-1185">Reference proteome</keyword>
<name>A0AAW7YRV6_9STAP</name>
<organism evidence="2 3">
    <name type="scientific">Staphylococcus pasteuri_A</name>
    <dbReference type="NCBI Taxonomy" id="3062664"/>
    <lineage>
        <taxon>Bacteria</taxon>
        <taxon>Bacillati</taxon>
        <taxon>Bacillota</taxon>
        <taxon>Bacilli</taxon>
        <taxon>Bacillales</taxon>
        <taxon>Staphylococcaceae</taxon>
        <taxon>Staphylococcus</taxon>
    </lineage>
</organism>
<feature type="transmembrane region" description="Helical" evidence="1">
    <location>
        <begin position="206"/>
        <end position="228"/>
    </location>
</feature>